<evidence type="ECO:0000313" key="2">
    <source>
        <dbReference type="Proteomes" id="UP000786811"/>
    </source>
</evidence>
<reference evidence="1" key="1">
    <citation type="submission" date="2021-04" db="EMBL/GenBank/DDBJ databases">
        <authorList>
            <person name="Chebbi M.A.C M."/>
        </authorList>
    </citation>
    <scope>NUCLEOTIDE SEQUENCE</scope>
</reference>
<protein>
    <submittedName>
        <fullName evidence="1">Cc_bv8.6_15.4b_pseudo</fullName>
    </submittedName>
</protein>
<proteinExistence type="predicted"/>
<keyword evidence="2" id="KW-1185">Reference proteome</keyword>
<dbReference type="Proteomes" id="UP000786811">
    <property type="component" value="Unassembled WGS sequence"/>
</dbReference>
<accession>A0A8J2HB30</accession>
<evidence type="ECO:0000313" key="1">
    <source>
        <dbReference type="EMBL" id="CAG5092511.1"/>
    </source>
</evidence>
<organism evidence="1 2">
    <name type="scientific">Cotesia congregata</name>
    <name type="common">Parasitoid wasp</name>
    <name type="synonym">Apanteles congregatus</name>
    <dbReference type="NCBI Taxonomy" id="51543"/>
    <lineage>
        <taxon>Eukaryota</taxon>
        <taxon>Metazoa</taxon>
        <taxon>Ecdysozoa</taxon>
        <taxon>Arthropoda</taxon>
        <taxon>Hexapoda</taxon>
        <taxon>Insecta</taxon>
        <taxon>Pterygota</taxon>
        <taxon>Neoptera</taxon>
        <taxon>Endopterygota</taxon>
        <taxon>Hymenoptera</taxon>
        <taxon>Apocrita</taxon>
        <taxon>Ichneumonoidea</taxon>
        <taxon>Braconidae</taxon>
        <taxon>Microgastrinae</taxon>
        <taxon>Cotesia</taxon>
    </lineage>
</organism>
<comment type="caution">
    <text evidence="1">The sequence shown here is derived from an EMBL/GenBank/DDBJ whole genome shotgun (WGS) entry which is preliminary data.</text>
</comment>
<dbReference type="AlphaFoldDB" id="A0A8J2HB30"/>
<gene>
    <name evidence="1" type="ORF">HICCMSTLAB_LOCUS6180</name>
</gene>
<name>A0A8J2HB30_COTCN</name>
<sequence length="69" mass="8042">MFSRKYLTSKILYSIVVTVNDNQEEDKTLFVFHFRELADAFRCDTALPKDLYSVKINFASGNQSCNELR</sequence>
<dbReference type="EMBL" id="CAJNRD030001120">
    <property type="protein sequence ID" value="CAG5092511.1"/>
    <property type="molecule type" value="Genomic_DNA"/>
</dbReference>